<reference evidence="7 8" key="1">
    <citation type="submission" date="2017-09" db="EMBL/GenBank/DDBJ databases">
        <title>Depth-based differentiation of microbial function through sediment-hosted aquifers and enrichment of novel symbionts in the deep terrestrial subsurface.</title>
        <authorList>
            <person name="Probst A.J."/>
            <person name="Ladd B."/>
            <person name="Jarett J.K."/>
            <person name="Geller-Mcgrath D.E."/>
            <person name="Sieber C.M."/>
            <person name="Emerson J.B."/>
            <person name="Anantharaman K."/>
            <person name="Thomas B.C."/>
            <person name="Malmstrom R."/>
            <person name="Stieglmeier M."/>
            <person name="Klingl A."/>
            <person name="Woyke T."/>
            <person name="Ryan C.M."/>
            <person name="Banfield J.F."/>
        </authorList>
    </citation>
    <scope>NUCLEOTIDE SEQUENCE [LARGE SCALE GENOMIC DNA]</scope>
    <source>
        <strain evidence="7">CG10_big_fil_rev_8_21_14_0_10_37_15</strain>
    </source>
</reference>
<evidence type="ECO:0000256" key="3">
    <source>
        <dbReference type="ARBA" id="ARBA00022603"/>
    </source>
</evidence>
<dbReference type="Proteomes" id="UP000230208">
    <property type="component" value="Unassembled WGS sequence"/>
</dbReference>
<evidence type="ECO:0000256" key="6">
    <source>
        <dbReference type="HAMAP-Rule" id="MF_01007"/>
    </source>
</evidence>
<protein>
    <recommendedName>
        <fullName evidence="6">Ribosomal RNA small subunit methyltransferase H</fullName>
        <ecNumber evidence="6">2.1.1.199</ecNumber>
    </recommendedName>
    <alternativeName>
        <fullName evidence="6">16S rRNA m(4)C1402 methyltransferase</fullName>
    </alternativeName>
    <alternativeName>
        <fullName evidence="6">rRNA (cytosine-N(4)-)-methyltransferase RsmH</fullName>
    </alternativeName>
</protein>
<organism evidence="7 8">
    <name type="scientific">Candidatus Yanofskybacteria bacterium CG10_big_fil_rev_8_21_14_0_10_37_15</name>
    <dbReference type="NCBI Taxonomy" id="1975097"/>
    <lineage>
        <taxon>Bacteria</taxon>
        <taxon>Candidatus Yanofskyibacteriota</taxon>
    </lineage>
</organism>
<comment type="function">
    <text evidence="6">Specifically methylates the N4 position of cytidine in position 1402 (C1402) of 16S rRNA.</text>
</comment>
<accession>A0A2H0R5G2</accession>
<dbReference type="PANTHER" id="PTHR11265:SF0">
    <property type="entry name" value="12S RRNA N4-METHYLCYTIDINE METHYLTRANSFERASE"/>
    <property type="match status" value="1"/>
</dbReference>
<feature type="binding site" evidence="6">
    <location>
        <position position="112"/>
    </location>
    <ligand>
        <name>S-adenosyl-L-methionine</name>
        <dbReference type="ChEBI" id="CHEBI:59789"/>
    </ligand>
</feature>
<dbReference type="SUPFAM" id="SSF53335">
    <property type="entry name" value="S-adenosyl-L-methionine-dependent methyltransferases"/>
    <property type="match status" value="1"/>
</dbReference>
<dbReference type="GO" id="GO:0070475">
    <property type="term" value="P:rRNA base methylation"/>
    <property type="evidence" value="ECO:0007669"/>
    <property type="project" value="UniProtKB-UniRule"/>
</dbReference>
<keyword evidence="2 6" id="KW-0698">rRNA processing</keyword>
<evidence type="ECO:0000313" key="7">
    <source>
        <dbReference type="EMBL" id="PIR41768.1"/>
    </source>
</evidence>
<dbReference type="AlphaFoldDB" id="A0A2H0R5G2"/>
<keyword evidence="5 6" id="KW-0949">S-adenosyl-L-methionine</keyword>
<dbReference type="InterPro" id="IPR023397">
    <property type="entry name" value="SAM-dep_MeTrfase_MraW_recog"/>
</dbReference>
<evidence type="ECO:0000256" key="4">
    <source>
        <dbReference type="ARBA" id="ARBA00022679"/>
    </source>
</evidence>
<dbReference type="SUPFAM" id="SSF81799">
    <property type="entry name" value="Putative methyltransferase TM0872, insert domain"/>
    <property type="match status" value="1"/>
</dbReference>
<dbReference type="EC" id="2.1.1.199" evidence="6"/>
<dbReference type="NCBIfam" id="TIGR00006">
    <property type="entry name" value="16S rRNA (cytosine(1402)-N(4))-methyltransferase RsmH"/>
    <property type="match status" value="1"/>
</dbReference>
<evidence type="ECO:0000256" key="1">
    <source>
        <dbReference type="ARBA" id="ARBA00010396"/>
    </source>
</evidence>
<evidence type="ECO:0000313" key="8">
    <source>
        <dbReference type="Proteomes" id="UP000230208"/>
    </source>
</evidence>
<proteinExistence type="inferred from homology"/>
<dbReference type="Pfam" id="PF01795">
    <property type="entry name" value="Methyltransf_5"/>
    <property type="match status" value="1"/>
</dbReference>
<dbReference type="PANTHER" id="PTHR11265">
    <property type="entry name" value="S-ADENOSYL-METHYLTRANSFERASE MRAW"/>
    <property type="match status" value="1"/>
</dbReference>
<feature type="binding site" evidence="6">
    <location>
        <position position="105"/>
    </location>
    <ligand>
        <name>S-adenosyl-L-methionine</name>
        <dbReference type="ChEBI" id="CHEBI:59789"/>
    </ligand>
</feature>
<dbReference type="InterPro" id="IPR029063">
    <property type="entry name" value="SAM-dependent_MTases_sf"/>
</dbReference>
<dbReference type="Gene3D" id="1.10.150.170">
    <property type="entry name" value="Putative methyltransferase TM0872, insert domain"/>
    <property type="match status" value="1"/>
</dbReference>
<dbReference type="InterPro" id="IPR002903">
    <property type="entry name" value="RsmH"/>
</dbReference>
<dbReference type="GO" id="GO:0005737">
    <property type="term" value="C:cytoplasm"/>
    <property type="evidence" value="ECO:0007669"/>
    <property type="project" value="UniProtKB-SubCell"/>
</dbReference>
<sequence length="301" mass="34242">MNKIHTPVLVKEVLEYLNIRSGSKIIDATINGGGHTMAILKKFNDVSVLGVEWDPVIFSSIGGSASGRKNLKPYDGRLVIVNDSYVNLKKIASDNKFEPDGILFDLGLSSWHYEESGRGFSFKRNEILDMRFNPEVQKEKAVDIINKYEERNLKDLISSLGEESFASSIAKNIIRKRKEKPIIMTEDLVKVIEESVPEWYKHRKIHFATKTFQALRVKVNDEMDNIEKGIEGAIDTLKQGGRLAVISFQGLEDKTVKNIFRKKAKDGTVKFVTKKTIKPTWEETKENPRARSAKMKIIEKI</sequence>
<name>A0A2H0R5G2_9BACT</name>
<comment type="subcellular location">
    <subcellularLocation>
        <location evidence="6">Cytoplasm</location>
    </subcellularLocation>
</comment>
<keyword evidence="4 6" id="KW-0808">Transferase</keyword>
<dbReference type="GO" id="GO:0071424">
    <property type="term" value="F:rRNA (cytosine-N4-)-methyltransferase activity"/>
    <property type="evidence" value="ECO:0007669"/>
    <property type="project" value="UniProtKB-UniRule"/>
</dbReference>
<comment type="catalytic activity">
    <reaction evidence="6">
        <text>cytidine(1402) in 16S rRNA + S-adenosyl-L-methionine = N(4)-methylcytidine(1402) in 16S rRNA + S-adenosyl-L-homocysteine + H(+)</text>
        <dbReference type="Rhea" id="RHEA:42928"/>
        <dbReference type="Rhea" id="RHEA-COMP:10286"/>
        <dbReference type="Rhea" id="RHEA-COMP:10287"/>
        <dbReference type="ChEBI" id="CHEBI:15378"/>
        <dbReference type="ChEBI" id="CHEBI:57856"/>
        <dbReference type="ChEBI" id="CHEBI:59789"/>
        <dbReference type="ChEBI" id="CHEBI:74506"/>
        <dbReference type="ChEBI" id="CHEBI:82748"/>
        <dbReference type="EC" id="2.1.1.199"/>
    </reaction>
</comment>
<gene>
    <name evidence="6" type="primary">rsmH</name>
    <name evidence="7" type="ORF">COV30_01880</name>
</gene>
<keyword evidence="3 6" id="KW-0489">Methyltransferase</keyword>
<dbReference type="HAMAP" id="MF_01007">
    <property type="entry name" value="16SrRNA_methyltr_H"/>
    <property type="match status" value="1"/>
</dbReference>
<feature type="binding site" evidence="6">
    <location>
        <position position="52"/>
    </location>
    <ligand>
        <name>S-adenosyl-L-methionine</name>
        <dbReference type="ChEBI" id="CHEBI:59789"/>
    </ligand>
</feature>
<dbReference type="PIRSF" id="PIRSF004486">
    <property type="entry name" value="MraW"/>
    <property type="match status" value="1"/>
</dbReference>
<keyword evidence="6" id="KW-0963">Cytoplasm</keyword>
<evidence type="ECO:0000256" key="2">
    <source>
        <dbReference type="ARBA" id="ARBA00022552"/>
    </source>
</evidence>
<dbReference type="EMBL" id="PCXP01000021">
    <property type="protein sequence ID" value="PIR41768.1"/>
    <property type="molecule type" value="Genomic_DNA"/>
</dbReference>
<feature type="binding site" evidence="6">
    <location>
        <begin position="33"/>
        <end position="35"/>
    </location>
    <ligand>
        <name>S-adenosyl-L-methionine</name>
        <dbReference type="ChEBI" id="CHEBI:59789"/>
    </ligand>
</feature>
<comment type="caution">
    <text evidence="7">The sequence shown here is derived from an EMBL/GenBank/DDBJ whole genome shotgun (WGS) entry which is preliminary data.</text>
</comment>
<comment type="similarity">
    <text evidence="1 6">Belongs to the methyltransferase superfamily. RsmH family.</text>
</comment>
<evidence type="ECO:0000256" key="5">
    <source>
        <dbReference type="ARBA" id="ARBA00022691"/>
    </source>
</evidence>
<feature type="binding site" evidence="6">
    <location>
        <position position="85"/>
    </location>
    <ligand>
        <name>S-adenosyl-L-methionine</name>
        <dbReference type="ChEBI" id="CHEBI:59789"/>
    </ligand>
</feature>
<dbReference type="Gene3D" id="3.40.50.150">
    <property type="entry name" value="Vaccinia Virus protein VP39"/>
    <property type="match status" value="1"/>
</dbReference>